<keyword evidence="2" id="KW-1185">Reference proteome</keyword>
<evidence type="ECO:0008006" key="3">
    <source>
        <dbReference type="Google" id="ProtNLM"/>
    </source>
</evidence>
<proteinExistence type="predicted"/>
<evidence type="ECO:0000313" key="1">
    <source>
        <dbReference type="EMBL" id="GAA4620445.1"/>
    </source>
</evidence>
<evidence type="ECO:0000313" key="2">
    <source>
        <dbReference type="Proteomes" id="UP001501442"/>
    </source>
</evidence>
<dbReference type="RefSeq" id="WP_345428782.1">
    <property type="nucleotide sequence ID" value="NZ_BAABHK010000001.1"/>
</dbReference>
<accession>A0ABP8TZP0</accession>
<name>A0ABP8TZP0_9ACTN</name>
<comment type="caution">
    <text evidence="1">The sequence shown here is derived from an EMBL/GenBank/DDBJ whole genome shotgun (WGS) entry which is preliminary data.</text>
</comment>
<sequence length="63" mass="7488">MHLHPLPLDERGRQCPCGARSERRFGLCRKCRARAAWLRRTARARRGTRVRRTFRRDAEAVSR</sequence>
<dbReference type="EMBL" id="BAABHK010000001">
    <property type="protein sequence ID" value="GAA4620445.1"/>
    <property type="molecule type" value="Genomic_DNA"/>
</dbReference>
<organism evidence="1 2">
    <name type="scientific">Actinoallomurus vinaceus</name>
    <dbReference type="NCBI Taxonomy" id="1080074"/>
    <lineage>
        <taxon>Bacteria</taxon>
        <taxon>Bacillati</taxon>
        <taxon>Actinomycetota</taxon>
        <taxon>Actinomycetes</taxon>
        <taxon>Streptosporangiales</taxon>
        <taxon>Thermomonosporaceae</taxon>
        <taxon>Actinoallomurus</taxon>
    </lineage>
</organism>
<dbReference type="Proteomes" id="UP001501442">
    <property type="component" value="Unassembled WGS sequence"/>
</dbReference>
<gene>
    <name evidence="1" type="ORF">GCM10023196_004450</name>
</gene>
<protein>
    <recommendedName>
        <fullName evidence="3">DUF1289 domain-containing protein</fullName>
    </recommendedName>
</protein>
<reference evidence="2" key="1">
    <citation type="journal article" date="2019" name="Int. J. Syst. Evol. Microbiol.">
        <title>The Global Catalogue of Microorganisms (GCM) 10K type strain sequencing project: providing services to taxonomists for standard genome sequencing and annotation.</title>
        <authorList>
            <consortium name="The Broad Institute Genomics Platform"/>
            <consortium name="The Broad Institute Genome Sequencing Center for Infectious Disease"/>
            <person name="Wu L."/>
            <person name="Ma J."/>
        </authorList>
    </citation>
    <scope>NUCLEOTIDE SEQUENCE [LARGE SCALE GENOMIC DNA]</scope>
    <source>
        <strain evidence="2">JCM 17939</strain>
    </source>
</reference>